<reference evidence="1 2" key="1">
    <citation type="journal article" date="2022" name="Hortic Res">
        <title>A haplotype resolved chromosomal level avocado genome allows analysis of novel avocado genes.</title>
        <authorList>
            <person name="Nath O."/>
            <person name="Fletcher S.J."/>
            <person name="Hayward A."/>
            <person name="Shaw L.M."/>
            <person name="Masouleh A.K."/>
            <person name="Furtado A."/>
            <person name="Henry R.J."/>
            <person name="Mitter N."/>
        </authorList>
    </citation>
    <scope>NUCLEOTIDE SEQUENCE [LARGE SCALE GENOMIC DNA]</scope>
    <source>
        <strain evidence="2">cv. Hass</strain>
    </source>
</reference>
<keyword evidence="2" id="KW-1185">Reference proteome</keyword>
<proteinExistence type="predicted"/>
<name>A0ACC2KIB8_PERAE</name>
<evidence type="ECO:0000313" key="1">
    <source>
        <dbReference type="EMBL" id="KAJ8620899.1"/>
    </source>
</evidence>
<evidence type="ECO:0000313" key="2">
    <source>
        <dbReference type="Proteomes" id="UP001234297"/>
    </source>
</evidence>
<gene>
    <name evidence="1" type="ORF">MRB53_029428</name>
</gene>
<organism evidence="1 2">
    <name type="scientific">Persea americana</name>
    <name type="common">Avocado</name>
    <dbReference type="NCBI Taxonomy" id="3435"/>
    <lineage>
        <taxon>Eukaryota</taxon>
        <taxon>Viridiplantae</taxon>
        <taxon>Streptophyta</taxon>
        <taxon>Embryophyta</taxon>
        <taxon>Tracheophyta</taxon>
        <taxon>Spermatophyta</taxon>
        <taxon>Magnoliopsida</taxon>
        <taxon>Magnoliidae</taxon>
        <taxon>Laurales</taxon>
        <taxon>Lauraceae</taxon>
        <taxon>Persea</taxon>
    </lineage>
</organism>
<comment type="caution">
    <text evidence="1">The sequence shown here is derived from an EMBL/GenBank/DDBJ whole genome shotgun (WGS) entry which is preliminary data.</text>
</comment>
<accession>A0ACC2KIB8</accession>
<protein>
    <submittedName>
        <fullName evidence="1">Uncharacterized protein</fullName>
    </submittedName>
</protein>
<sequence length="204" mass="23132">MNKGYVILDDLMRASILKGLPNIAYGECIKMHDLIRDMAIDITRVHPFFVVRAGVGLEVAPKEEEWFKDVERISLMGNKIEMLSGEHVCPNLSTLFLQGNWYLKVAHDTFFKHMQILRVLDISNTAIKSLPESVSNLENLCMLSLHGCLQLRKLPTIAKLKKLRVLDLVYASLDELPQGLEALTNLRCLRLSTNKLQSFPPGIF</sequence>
<dbReference type="EMBL" id="CM056817">
    <property type="protein sequence ID" value="KAJ8620899.1"/>
    <property type="molecule type" value="Genomic_DNA"/>
</dbReference>
<dbReference type="Proteomes" id="UP001234297">
    <property type="component" value="Chromosome 9"/>
</dbReference>